<dbReference type="OrthoDB" id="1935484at2759"/>
<evidence type="ECO:0008006" key="9">
    <source>
        <dbReference type="Google" id="ProtNLM"/>
    </source>
</evidence>
<dbReference type="GO" id="GO:0016020">
    <property type="term" value="C:membrane"/>
    <property type="evidence" value="ECO:0007669"/>
    <property type="project" value="UniProtKB-SubCell"/>
</dbReference>
<proteinExistence type="predicted"/>
<gene>
    <name evidence="7" type="ORF">B0A48_06434</name>
</gene>
<dbReference type="Proteomes" id="UP000192596">
    <property type="component" value="Unassembled WGS sequence"/>
</dbReference>
<evidence type="ECO:0000313" key="8">
    <source>
        <dbReference type="Proteomes" id="UP000192596"/>
    </source>
</evidence>
<keyword evidence="8" id="KW-1185">Reference proteome</keyword>
<protein>
    <recommendedName>
        <fullName evidence="9">Major facilitator superfamily (MFS) profile domain-containing protein</fullName>
    </recommendedName>
</protein>
<dbReference type="STRING" id="1507870.A0A1V8TBA7"/>
<organism evidence="7 8">
    <name type="scientific">Cryoendolithus antarcticus</name>
    <dbReference type="NCBI Taxonomy" id="1507870"/>
    <lineage>
        <taxon>Eukaryota</taxon>
        <taxon>Fungi</taxon>
        <taxon>Dikarya</taxon>
        <taxon>Ascomycota</taxon>
        <taxon>Pezizomycotina</taxon>
        <taxon>Dothideomycetes</taxon>
        <taxon>Dothideomycetidae</taxon>
        <taxon>Cladosporiales</taxon>
        <taxon>Cladosporiaceae</taxon>
        <taxon>Cryoendolithus</taxon>
    </lineage>
</organism>
<evidence type="ECO:0000256" key="4">
    <source>
        <dbReference type="ARBA" id="ARBA00022989"/>
    </source>
</evidence>
<comment type="caution">
    <text evidence="7">The sequence shown here is derived from an EMBL/GenBank/DDBJ whole genome shotgun (WGS) entry which is preliminary data.</text>
</comment>
<dbReference type="EMBL" id="NAJO01000012">
    <property type="protein sequence ID" value="OQO08564.1"/>
    <property type="molecule type" value="Genomic_DNA"/>
</dbReference>
<dbReference type="Gene3D" id="1.20.1250.20">
    <property type="entry name" value="MFS general substrate transporter like domains"/>
    <property type="match status" value="1"/>
</dbReference>
<evidence type="ECO:0000256" key="3">
    <source>
        <dbReference type="ARBA" id="ARBA00022692"/>
    </source>
</evidence>
<evidence type="ECO:0000313" key="7">
    <source>
        <dbReference type="EMBL" id="OQO08564.1"/>
    </source>
</evidence>
<dbReference type="InParanoid" id="A0A1V8TBA7"/>
<keyword evidence="2" id="KW-0813">Transport</keyword>
<comment type="subcellular location">
    <subcellularLocation>
        <location evidence="1">Membrane</location>
        <topology evidence="1">Multi-pass membrane protein</topology>
    </subcellularLocation>
</comment>
<dbReference type="PANTHER" id="PTHR43791">
    <property type="entry name" value="PERMEASE-RELATED"/>
    <property type="match status" value="1"/>
</dbReference>
<feature type="transmembrane region" description="Helical" evidence="6">
    <location>
        <begin position="156"/>
        <end position="175"/>
    </location>
</feature>
<feature type="transmembrane region" description="Helical" evidence="6">
    <location>
        <begin position="187"/>
        <end position="207"/>
    </location>
</feature>
<feature type="transmembrane region" description="Helical" evidence="6">
    <location>
        <begin position="219"/>
        <end position="242"/>
    </location>
</feature>
<dbReference type="SUPFAM" id="SSF103473">
    <property type="entry name" value="MFS general substrate transporter"/>
    <property type="match status" value="1"/>
</dbReference>
<feature type="transmembrane region" description="Helical" evidence="6">
    <location>
        <begin position="303"/>
        <end position="321"/>
    </location>
</feature>
<accession>A0A1V8TBA7</accession>
<sequence>MSPTCDIVEQVQQIVTEISEINSSSFSVLDVSSDVKHPTARIRELIVDSPALGVSRDGERFWSQHSKKAYDPDGIVTPPSVFDDPLTAQHLIRKIDLCIMGFACIMFMALQLDQANISRAKTDKFLKDLHLTNNEFNLGNSFWLFGRASFPACRSLLGILQGGFIPDAFLYLLCFHKHHELSLRLSFFWTAMSTADMLADCIAYSLLHMREIEGQAGWRWLFLIEGLFTMCVGILVVFLMPAGPCQTASKFRSKDGWFTPREEDIIGNRVVRKDPTESSMHNRQPIATKLLWKSLKDFDLGPLYIIGLLFQITVTLPAQYLTLSLRGLGFDTFQTNLLAIPHHVSHIVTMLALKYSAEIFGELTLHTMFGQIWAIPFLVFLSVADIAHTNK</sequence>
<keyword evidence="3 6" id="KW-0812">Transmembrane</keyword>
<dbReference type="PANTHER" id="PTHR43791:SF65">
    <property type="entry name" value="MAJOR FACILITATOR SUPERFAMILY (MFS) PROFILE DOMAIN-CONTAINING PROTEIN-RELATED"/>
    <property type="match status" value="1"/>
</dbReference>
<evidence type="ECO:0000256" key="1">
    <source>
        <dbReference type="ARBA" id="ARBA00004141"/>
    </source>
</evidence>
<name>A0A1V8TBA7_9PEZI</name>
<dbReference type="InterPro" id="IPR036259">
    <property type="entry name" value="MFS_trans_sf"/>
</dbReference>
<dbReference type="AlphaFoldDB" id="A0A1V8TBA7"/>
<evidence type="ECO:0000256" key="5">
    <source>
        <dbReference type="ARBA" id="ARBA00023136"/>
    </source>
</evidence>
<evidence type="ECO:0000256" key="6">
    <source>
        <dbReference type="SAM" id="Phobius"/>
    </source>
</evidence>
<dbReference type="GO" id="GO:0022857">
    <property type="term" value="F:transmembrane transporter activity"/>
    <property type="evidence" value="ECO:0007669"/>
    <property type="project" value="TreeGrafter"/>
</dbReference>
<feature type="transmembrane region" description="Helical" evidence="6">
    <location>
        <begin position="368"/>
        <end position="387"/>
    </location>
</feature>
<reference evidence="8" key="1">
    <citation type="submission" date="2017-03" db="EMBL/GenBank/DDBJ databases">
        <title>Genomes of endolithic fungi from Antarctica.</title>
        <authorList>
            <person name="Coleine C."/>
            <person name="Masonjones S."/>
            <person name="Stajich J.E."/>
        </authorList>
    </citation>
    <scope>NUCLEOTIDE SEQUENCE [LARGE SCALE GENOMIC DNA]</scope>
    <source>
        <strain evidence="8">CCFEE 5527</strain>
    </source>
</reference>
<evidence type="ECO:0000256" key="2">
    <source>
        <dbReference type="ARBA" id="ARBA00022448"/>
    </source>
</evidence>
<keyword evidence="5 6" id="KW-0472">Membrane</keyword>
<keyword evidence="4 6" id="KW-1133">Transmembrane helix</keyword>